<evidence type="ECO:0000313" key="3">
    <source>
        <dbReference type="EMBL" id="CAL1240083.1"/>
    </source>
</evidence>
<proteinExistence type="predicted"/>
<dbReference type="RefSeq" id="WP_348759595.1">
    <property type="nucleotide sequence ID" value="NZ_OZ026884.1"/>
</dbReference>
<feature type="region of interest" description="Disordered" evidence="1">
    <location>
        <begin position="72"/>
        <end position="92"/>
    </location>
</feature>
<feature type="signal peptide" evidence="2">
    <location>
        <begin position="1"/>
        <end position="25"/>
    </location>
</feature>
<sequence length="132" mass="14267">MTRCPRFAVFLVLALMQMLAPWVHAHTGLERGGFLHLPGLENLARRSADDCAAAASQADQRDLIVAMQAGRWDRPAEAPDRSDLPQGLPPAFSASLAGPTIALPVAGRRWWPPRIAGHEGQPRAPPPPLSRT</sequence>
<feature type="compositionally biased region" description="Pro residues" evidence="1">
    <location>
        <begin position="123"/>
        <end position="132"/>
    </location>
</feature>
<name>A0ABM9NHI2_9GAMM</name>
<feature type="chain" id="PRO_5046143405" evidence="2">
    <location>
        <begin position="26"/>
        <end position="132"/>
    </location>
</feature>
<accession>A0ABM9NHI2</accession>
<feature type="compositionally biased region" description="Basic and acidic residues" evidence="1">
    <location>
        <begin position="72"/>
        <end position="83"/>
    </location>
</feature>
<dbReference type="Proteomes" id="UP001497493">
    <property type="component" value="Chromosome"/>
</dbReference>
<evidence type="ECO:0000256" key="1">
    <source>
        <dbReference type="SAM" id="MobiDB-lite"/>
    </source>
</evidence>
<evidence type="ECO:0000256" key="2">
    <source>
        <dbReference type="SAM" id="SignalP"/>
    </source>
</evidence>
<keyword evidence="2" id="KW-0732">Signal</keyword>
<dbReference type="EMBL" id="OZ026884">
    <property type="protein sequence ID" value="CAL1240083.1"/>
    <property type="molecule type" value="Genomic_DNA"/>
</dbReference>
<evidence type="ECO:0000313" key="4">
    <source>
        <dbReference type="Proteomes" id="UP001497493"/>
    </source>
</evidence>
<feature type="region of interest" description="Disordered" evidence="1">
    <location>
        <begin position="112"/>
        <end position="132"/>
    </location>
</feature>
<gene>
    <name evidence="3" type="ORF">MECH1_V1_1307</name>
</gene>
<keyword evidence="4" id="KW-1185">Reference proteome</keyword>
<organism evidence="3 4">
    <name type="scientific">Candidatus Methylocalor cossyra</name>
    <dbReference type="NCBI Taxonomy" id="3108543"/>
    <lineage>
        <taxon>Bacteria</taxon>
        <taxon>Pseudomonadati</taxon>
        <taxon>Pseudomonadota</taxon>
        <taxon>Gammaproteobacteria</taxon>
        <taxon>Methylococcales</taxon>
        <taxon>Methylococcaceae</taxon>
        <taxon>Candidatus Methylocalor</taxon>
    </lineage>
</organism>
<protein>
    <submittedName>
        <fullName evidence="3">Uncharacterized protein</fullName>
    </submittedName>
</protein>
<reference evidence="3 4" key="1">
    <citation type="submission" date="2024-04" db="EMBL/GenBank/DDBJ databases">
        <authorList>
            <person name="Cremers G."/>
        </authorList>
    </citation>
    <scope>NUCLEOTIDE SEQUENCE [LARGE SCALE GENOMIC DNA]</scope>
    <source>
        <strain evidence="3">MeCH1-AG</strain>
    </source>
</reference>